<reference evidence="1" key="1">
    <citation type="submission" date="2014-05" db="EMBL/GenBank/DDBJ databases">
        <authorList>
            <person name="Chronopoulou M."/>
        </authorList>
    </citation>
    <scope>NUCLEOTIDE SEQUENCE</scope>
    <source>
        <tissue evidence="1">Whole organism</tissue>
    </source>
</reference>
<organism evidence="1">
    <name type="scientific">Lepeophtheirus salmonis</name>
    <name type="common">Salmon louse</name>
    <name type="synonym">Caligus salmonis</name>
    <dbReference type="NCBI Taxonomy" id="72036"/>
    <lineage>
        <taxon>Eukaryota</taxon>
        <taxon>Metazoa</taxon>
        <taxon>Ecdysozoa</taxon>
        <taxon>Arthropoda</taxon>
        <taxon>Crustacea</taxon>
        <taxon>Multicrustacea</taxon>
        <taxon>Hexanauplia</taxon>
        <taxon>Copepoda</taxon>
        <taxon>Siphonostomatoida</taxon>
        <taxon>Caligidae</taxon>
        <taxon>Lepeophtheirus</taxon>
    </lineage>
</organism>
<protein>
    <submittedName>
        <fullName evidence="1">Uncharacterized protein</fullName>
    </submittedName>
</protein>
<accession>A0A0K2T4Z4</accession>
<proteinExistence type="predicted"/>
<dbReference type="EMBL" id="HACA01003742">
    <property type="protein sequence ID" value="CDW21103.1"/>
    <property type="molecule type" value="Transcribed_RNA"/>
</dbReference>
<sequence length="13" mass="1549">MRPTLEESFDNIP</sequence>
<evidence type="ECO:0000313" key="1">
    <source>
        <dbReference type="EMBL" id="CDW21103.1"/>
    </source>
</evidence>
<name>A0A0K2T4Z4_LEPSM</name>